<dbReference type="SMART" id="SM00082">
    <property type="entry name" value="LRRCT"/>
    <property type="match status" value="1"/>
</dbReference>
<dbReference type="Proteomes" id="UP000046393">
    <property type="component" value="Unplaced"/>
</dbReference>
<evidence type="ECO:0000256" key="1">
    <source>
        <dbReference type="ARBA" id="ARBA00004167"/>
    </source>
</evidence>
<proteinExistence type="predicted"/>
<dbReference type="GO" id="GO:0002224">
    <property type="term" value="P:toll-like receptor signaling pathway"/>
    <property type="evidence" value="ECO:0007669"/>
    <property type="project" value="TreeGrafter"/>
</dbReference>
<keyword evidence="11" id="KW-1185">Reference proteome</keyword>
<keyword evidence="5" id="KW-0677">Repeat</keyword>
<accession>A0A0N5AKM4</accession>
<dbReference type="PANTHER" id="PTHR24365:SF530">
    <property type="entry name" value="MSTPROX-RELATED"/>
    <property type="match status" value="1"/>
</dbReference>
<keyword evidence="3 9" id="KW-0812">Transmembrane</keyword>
<protein>
    <submittedName>
        <fullName evidence="12">LRRCT domain-containing protein</fullName>
    </submittedName>
</protein>
<evidence type="ECO:0000256" key="4">
    <source>
        <dbReference type="ARBA" id="ARBA00022729"/>
    </source>
</evidence>
<dbReference type="PANTHER" id="PTHR24365">
    <property type="entry name" value="TOLL-LIKE RECEPTOR"/>
    <property type="match status" value="1"/>
</dbReference>
<evidence type="ECO:0000256" key="6">
    <source>
        <dbReference type="ARBA" id="ARBA00022989"/>
    </source>
</evidence>
<evidence type="ECO:0000256" key="8">
    <source>
        <dbReference type="ARBA" id="ARBA00023180"/>
    </source>
</evidence>
<evidence type="ECO:0000256" key="7">
    <source>
        <dbReference type="ARBA" id="ARBA00023136"/>
    </source>
</evidence>
<keyword evidence="2" id="KW-0433">Leucine-rich repeat</keyword>
<dbReference type="STRING" id="451379.A0A0N5AKM4"/>
<dbReference type="InterPro" id="IPR001611">
    <property type="entry name" value="Leu-rich_rpt"/>
</dbReference>
<evidence type="ECO:0000256" key="3">
    <source>
        <dbReference type="ARBA" id="ARBA00022692"/>
    </source>
</evidence>
<dbReference type="InterPro" id="IPR003591">
    <property type="entry name" value="Leu-rich_rpt_typical-subtyp"/>
</dbReference>
<comment type="subcellular location">
    <subcellularLocation>
        <location evidence="1">Membrane</location>
        <topology evidence="1">Single-pass membrane protein</topology>
    </subcellularLocation>
</comment>
<dbReference type="Gene3D" id="3.80.10.10">
    <property type="entry name" value="Ribonuclease Inhibitor"/>
    <property type="match status" value="2"/>
</dbReference>
<keyword evidence="6 9" id="KW-1133">Transmembrane helix</keyword>
<dbReference type="GO" id="GO:0038023">
    <property type="term" value="F:signaling receptor activity"/>
    <property type="evidence" value="ECO:0007669"/>
    <property type="project" value="TreeGrafter"/>
</dbReference>
<dbReference type="Pfam" id="PF00560">
    <property type="entry name" value="LRR_1"/>
    <property type="match status" value="1"/>
</dbReference>
<organism evidence="11 12">
    <name type="scientific">Syphacia muris</name>
    <dbReference type="NCBI Taxonomy" id="451379"/>
    <lineage>
        <taxon>Eukaryota</taxon>
        <taxon>Metazoa</taxon>
        <taxon>Ecdysozoa</taxon>
        <taxon>Nematoda</taxon>
        <taxon>Chromadorea</taxon>
        <taxon>Rhabditida</taxon>
        <taxon>Spirurina</taxon>
        <taxon>Oxyuridomorpha</taxon>
        <taxon>Oxyuroidea</taxon>
        <taxon>Oxyuridae</taxon>
        <taxon>Syphacia</taxon>
    </lineage>
</organism>
<feature type="transmembrane region" description="Helical" evidence="9">
    <location>
        <begin position="320"/>
        <end position="340"/>
    </location>
</feature>
<dbReference type="SUPFAM" id="SSF52058">
    <property type="entry name" value="L domain-like"/>
    <property type="match status" value="1"/>
</dbReference>
<dbReference type="InterPro" id="IPR032675">
    <property type="entry name" value="LRR_dom_sf"/>
</dbReference>
<feature type="domain" description="LRRCT" evidence="10">
    <location>
        <begin position="267"/>
        <end position="315"/>
    </location>
</feature>
<keyword evidence="4" id="KW-0732">Signal</keyword>
<dbReference type="SMART" id="SM00369">
    <property type="entry name" value="LRR_TYP"/>
    <property type="match status" value="5"/>
</dbReference>
<name>A0A0N5AKM4_9BILA</name>
<dbReference type="WBParaSite" id="SMUV_0000505201-mRNA-1">
    <property type="protein sequence ID" value="SMUV_0000505201-mRNA-1"/>
    <property type="gene ID" value="SMUV_0000505201"/>
</dbReference>
<dbReference type="GO" id="GO:0005886">
    <property type="term" value="C:plasma membrane"/>
    <property type="evidence" value="ECO:0007669"/>
    <property type="project" value="TreeGrafter"/>
</dbReference>
<reference evidence="12" key="1">
    <citation type="submission" date="2017-02" db="UniProtKB">
        <authorList>
            <consortium name="WormBaseParasite"/>
        </authorList>
    </citation>
    <scope>IDENTIFICATION</scope>
</reference>
<dbReference type="Pfam" id="PF13855">
    <property type="entry name" value="LRR_8"/>
    <property type="match status" value="1"/>
</dbReference>
<evidence type="ECO:0000313" key="12">
    <source>
        <dbReference type="WBParaSite" id="SMUV_0000505201-mRNA-1"/>
    </source>
</evidence>
<dbReference type="InterPro" id="IPR000483">
    <property type="entry name" value="Cys-rich_flank_reg_C"/>
</dbReference>
<evidence type="ECO:0000256" key="2">
    <source>
        <dbReference type="ARBA" id="ARBA00022614"/>
    </source>
</evidence>
<evidence type="ECO:0000259" key="10">
    <source>
        <dbReference type="SMART" id="SM00082"/>
    </source>
</evidence>
<keyword evidence="7 9" id="KW-0472">Membrane</keyword>
<evidence type="ECO:0000313" key="11">
    <source>
        <dbReference type="Proteomes" id="UP000046393"/>
    </source>
</evidence>
<evidence type="ECO:0000256" key="9">
    <source>
        <dbReference type="SAM" id="Phobius"/>
    </source>
</evidence>
<dbReference type="AlphaFoldDB" id="A0A0N5AKM4"/>
<keyword evidence="8" id="KW-0325">Glycoprotein</keyword>
<evidence type="ECO:0000256" key="5">
    <source>
        <dbReference type="ARBA" id="ARBA00022737"/>
    </source>
</evidence>
<sequence length="369" mass="41820">MYQSVSINRCIIIVQFWLYCQHLITYAYIVDQQQQDSDSNCPITCICSRYNISCTDKEQTGSDVFLPMRPESFPDLNSVTVSGGKIGSISGQNLFGVNSVHRNLTLLNVSNSGITEFDNETFQGLPALRWFYLNDNSLEKVGVDPFRWNLRITRLDLSRAFSEKISVAEKQIILGNMFASTNNHFLTLRDLFLNDNNLMVISPNLFCKVEGLVQLHLSGNQLVQFTFDDNCLSTLQMLDLSNNNIASPSVNIWNNIQSLQDIDISRNPLHCDCKFTSFLAKLSTQNTLNQAQTQCATPLSLKDVSIFDVRDFGCRRSSKLVFPVLLISTLLLTVLMLRLYRTRLQRYNLPFIAGYTKLGTNEAVTPQFV</sequence>